<name>A0A930D9B9_9FIRM</name>
<dbReference type="GO" id="GO:0006355">
    <property type="term" value="P:regulation of DNA-templated transcription"/>
    <property type="evidence" value="ECO:0007669"/>
    <property type="project" value="InterPro"/>
</dbReference>
<sequence>MEKTATLNLRVNPTLKADAEAILGQLGLPMSTAVDLFLNQIVLTGGLPFAVSLPAVPAGIDARGMSEEEIREKLRRGYEDYRSGKVQDAASTFSKFRDSHRK</sequence>
<proteinExistence type="predicted"/>
<keyword evidence="2" id="KW-1185">Reference proteome</keyword>
<dbReference type="Proteomes" id="UP000018466">
    <property type="component" value="Unassembled WGS sequence"/>
</dbReference>
<dbReference type="NCBIfam" id="TIGR02384">
    <property type="entry name" value="RelB_DinJ"/>
    <property type="match status" value="1"/>
</dbReference>
<protein>
    <submittedName>
        <fullName evidence="1">RelB/DinJ family addiction module antitoxin</fullName>
    </submittedName>
</protein>
<dbReference type="Pfam" id="PF04221">
    <property type="entry name" value="RelB"/>
    <property type="match status" value="1"/>
</dbReference>
<dbReference type="InterPro" id="IPR013321">
    <property type="entry name" value="Arc_rbn_hlx_hlx"/>
</dbReference>
<reference evidence="1 2" key="1">
    <citation type="submission" date="2011-10" db="EMBL/GenBank/DDBJ databases">
        <title>The Genome Sequence of Lachnospiraceae bacterium ACC2.</title>
        <authorList>
            <consortium name="The Broad Institute Genome Sequencing Platform"/>
            <person name="Earl A."/>
            <person name="Ward D."/>
            <person name="Feldgarden M."/>
            <person name="Gevers D."/>
            <person name="Sizova M."/>
            <person name="Hazen A."/>
            <person name="Epstein S."/>
            <person name="Young S.K."/>
            <person name="Zeng Q."/>
            <person name="Gargeya S."/>
            <person name="Fitzgerald M."/>
            <person name="Haas B."/>
            <person name="Abouelleil A."/>
            <person name="Alvarado L."/>
            <person name="Arachchi H.M."/>
            <person name="Berlin A."/>
            <person name="Brown A."/>
            <person name="Chapman S.B."/>
            <person name="Chen Z."/>
            <person name="Dunbar C."/>
            <person name="Freedman E."/>
            <person name="Gearin G."/>
            <person name="Goldberg J."/>
            <person name="Griggs A."/>
            <person name="Gujja S."/>
            <person name="Heiman D."/>
            <person name="Howarth C."/>
            <person name="Larson L."/>
            <person name="Lui A."/>
            <person name="MacDonald P.J.P."/>
            <person name="Montmayeur A."/>
            <person name="Murphy C."/>
            <person name="Neiman D."/>
            <person name="Pearson M."/>
            <person name="Priest M."/>
            <person name="Roberts A."/>
            <person name="Saif S."/>
            <person name="Shea T."/>
            <person name="Shenoy N."/>
            <person name="Sisk P."/>
            <person name="Stolte C."/>
            <person name="Sykes S."/>
            <person name="Wortman J."/>
            <person name="Nusbaum C."/>
            <person name="Birren B."/>
        </authorList>
    </citation>
    <scope>NUCLEOTIDE SEQUENCE [LARGE SCALE GENOMIC DNA]</scope>
    <source>
        <strain evidence="1 2">ACC2</strain>
    </source>
</reference>
<dbReference type="RefSeq" id="WP_009533344.1">
    <property type="nucleotide sequence ID" value="NZ_CAUQDW010000008.1"/>
</dbReference>
<organism evidence="1 2">
    <name type="scientific">Stomatobaculum longum</name>
    <dbReference type="NCBI Taxonomy" id="796942"/>
    <lineage>
        <taxon>Bacteria</taxon>
        <taxon>Bacillati</taxon>
        <taxon>Bacillota</taxon>
        <taxon>Clostridia</taxon>
        <taxon>Lachnospirales</taxon>
        <taxon>Lachnospiraceae</taxon>
        <taxon>Stomatobaculum</taxon>
    </lineage>
</organism>
<accession>A0A930D9B9</accession>
<evidence type="ECO:0000313" key="1">
    <source>
        <dbReference type="EMBL" id="EHO16191.1"/>
    </source>
</evidence>
<evidence type="ECO:0000313" key="2">
    <source>
        <dbReference type="Proteomes" id="UP000018466"/>
    </source>
</evidence>
<dbReference type="InterPro" id="IPR007337">
    <property type="entry name" value="RelB/DinJ"/>
</dbReference>
<dbReference type="AlphaFoldDB" id="A0A930D9B9"/>
<dbReference type="Gene3D" id="1.10.1220.10">
    <property type="entry name" value="Met repressor-like"/>
    <property type="match status" value="1"/>
</dbReference>
<comment type="caution">
    <text evidence="1">The sequence shown here is derived from an EMBL/GenBank/DDBJ whole genome shotgun (WGS) entry which is preliminary data.</text>
</comment>
<dbReference type="EMBL" id="AGEL01000010">
    <property type="protein sequence ID" value="EHO16191.1"/>
    <property type="molecule type" value="Genomic_DNA"/>
</dbReference>
<gene>
    <name evidence="1" type="ORF">HMPREF9623_01512</name>
</gene>
<dbReference type="GeneID" id="86941249"/>
<dbReference type="OrthoDB" id="9804867at2"/>